<feature type="domain" description="ABC transporter" evidence="4">
    <location>
        <begin position="4"/>
        <end position="262"/>
    </location>
</feature>
<keyword evidence="2 5" id="KW-0067">ATP-binding</keyword>
<dbReference type="InterPro" id="IPR027417">
    <property type="entry name" value="P-loop_NTPase"/>
</dbReference>
<dbReference type="InterPro" id="IPR051309">
    <property type="entry name" value="ABCF_ATPase"/>
</dbReference>
<dbReference type="Pfam" id="PF16326">
    <property type="entry name" value="ABC_tran_CTD"/>
    <property type="match status" value="1"/>
</dbReference>
<evidence type="ECO:0000313" key="6">
    <source>
        <dbReference type="Proteomes" id="UP001595733"/>
    </source>
</evidence>
<organism evidence="5 6">
    <name type="scientific">Chryseomicrobium palamuruense</name>
    <dbReference type="NCBI Taxonomy" id="682973"/>
    <lineage>
        <taxon>Bacteria</taxon>
        <taxon>Bacillati</taxon>
        <taxon>Bacillota</taxon>
        <taxon>Bacilli</taxon>
        <taxon>Bacillales</taxon>
        <taxon>Caryophanaceae</taxon>
        <taxon>Chryseomicrobium</taxon>
    </lineage>
</organism>
<dbReference type="InterPro" id="IPR003593">
    <property type="entry name" value="AAA+_ATPase"/>
</dbReference>
<dbReference type="SMART" id="SM00382">
    <property type="entry name" value="AAA"/>
    <property type="match status" value="2"/>
</dbReference>
<sequence>MSQLIVQQLTKTIGDKTLYDRISFTITEGEKIGLLGRNGCGKSTLLQILAGEMDADVVSMDHPNAYSMVYLSQNPELTAGKSILEVMFESDIPVMEINRKYEQIRHASEANPGDMNLINELLQLQEKMEQLGGWEMNTAAKYALTKLGITEFDRLTNTLSGGQQKRVALARALIEPHDLLLLDEPTNHLDIESTQALEELVKSYKGSVLFVTHDRLFLNHVTNSIYEIDQQQLFMYKGNYETYLENKVIRQEQAAAEQSKIENLYRNELKWVRRGAKARTTKQKARLDRFDEIAEKALKKSSADSMEMNLSGSRLGKKVMEGNHLSKSFGDRVLFQNFSFILQAKDRIGILGENGAGKSTLMNILAGKEYPTKGSLDIGSTVRVGYFTQQYPEFNPNQRVLHYIVETSNAIQTTTGESLSAVQMLERFLFPTNVHGTPIGKLSGGEKKRLYLLKLLMEQPNVLLLDEPTNDLDLDTLAVLEDYLDSFGGVVIVVSHDRYFLDRVTEKLWVVEKQQITETLDSYQDYIEKQKIRDVSVEVTDIPEVQEPVKEKRKRLSYHEKKEWETIEQEIEQLEEKISLYSREIESAGSDYEKIRLATIELEKAEALLEDKMERWAYLEEIVSS</sequence>
<name>A0ABV8UVX3_9BACL</name>
<keyword evidence="6" id="KW-1185">Reference proteome</keyword>
<reference evidence="6" key="1">
    <citation type="journal article" date="2019" name="Int. J. Syst. Evol. Microbiol.">
        <title>The Global Catalogue of Microorganisms (GCM) 10K type strain sequencing project: providing services to taxonomists for standard genome sequencing and annotation.</title>
        <authorList>
            <consortium name="The Broad Institute Genomics Platform"/>
            <consortium name="The Broad Institute Genome Sequencing Center for Infectious Disease"/>
            <person name="Wu L."/>
            <person name="Ma J."/>
        </authorList>
    </citation>
    <scope>NUCLEOTIDE SEQUENCE [LARGE SCALE GENOMIC DNA]</scope>
    <source>
        <strain evidence="6">CCUG 50353</strain>
    </source>
</reference>
<dbReference type="PANTHER" id="PTHR42855:SF1">
    <property type="entry name" value="ABC TRANSPORTER DOMAIN-CONTAINING PROTEIN"/>
    <property type="match status" value="1"/>
</dbReference>
<dbReference type="Proteomes" id="UP001595733">
    <property type="component" value="Unassembled WGS sequence"/>
</dbReference>
<dbReference type="CDD" id="cd03221">
    <property type="entry name" value="ABCF_EF-3"/>
    <property type="match status" value="2"/>
</dbReference>
<dbReference type="Gene3D" id="1.10.287.380">
    <property type="entry name" value="Valyl-tRNA synthetase, C-terminal domain"/>
    <property type="match status" value="1"/>
</dbReference>
<dbReference type="SUPFAM" id="SSF52540">
    <property type="entry name" value="P-loop containing nucleoside triphosphate hydrolases"/>
    <property type="match status" value="2"/>
</dbReference>
<protein>
    <submittedName>
        <fullName evidence="5">ABC-F family ATP-binding cassette domain-containing protein</fullName>
    </submittedName>
</protein>
<evidence type="ECO:0000256" key="3">
    <source>
        <dbReference type="SAM" id="Coils"/>
    </source>
</evidence>
<dbReference type="Gene3D" id="3.40.50.300">
    <property type="entry name" value="P-loop containing nucleotide triphosphate hydrolases"/>
    <property type="match status" value="2"/>
</dbReference>
<evidence type="ECO:0000256" key="2">
    <source>
        <dbReference type="ARBA" id="ARBA00022840"/>
    </source>
</evidence>
<dbReference type="RefSeq" id="WP_378140919.1">
    <property type="nucleotide sequence ID" value="NZ_JBHSEF010000011.1"/>
</dbReference>
<dbReference type="EMBL" id="JBHSEF010000011">
    <property type="protein sequence ID" value="MFC4354649.1"/>
    <property type="molecule type" value="Genomic_DNA"/>
</dbReference>
<dbReference type="PROSITE" id="PS50893">
    <property type="entry name" value="ABC_TRANSPORTER_2"/>
    <property type="match status" value="2"/>
</dbReference>
<evidence type="ECO:0000256" key="1">
    <source>
        <dbReference type="ARBA" id="ARBA00022741"/>
    </source>
</evidence>
<feature type="domain" description="ABC transporter" evidence="4">
    <location>
        <begin position="320"/>
        <end position="538"/>
    </location>
</feature>
<dbReference type="PROSITE" id="PS00211">
    <property type="entry name" value="ABC_TRANSPORTER_1"/>
    <property type="match status" value="1"/>
</dbReference>
<evidence type="ECO:0000259" key="4">
    <source>
        <dbReference type="PROSITE" id="PS50893"/>
    </source>
</evidence>
<dbReference type="InterPro" id="IPR017871">
    <property type="entry name" value="ABC_transporter-like_CS"/>
</dbReference>
<dbReference type="InterPro" id="IPR032524">
    <property type="entry name" value="ABC_tran_C"/>
</dbReference>
<dbReference type="PANTHER" id="PTHR42855">
    <property type="entry name" value="ABC TRANSPORTER ATP-BINDING SUBUNIT"/>
    <property type="match status" value="1"/>
</dbReference>
<dbReference type="InterPro" id="IPR032781">
    <property type="entry name" value="ABC_tran_Xtn"/>
</dbReference>
<accession>A0ABV8UVX3</accession>
<dbReference type="Pfam" id="PF12848">
    <property type="entry name" value="ABC_tran_Xtn"/>
    <property type="match status" value="1"/>
</dbReference>
<keyword evidence="3" id="KW-0175">Coiled coil</keyword>
<gene>
    <name evidence="5" type="ORF">ACFO0S_06080</name>
</gene>
<evidence type="ECO:0000313" key="5">
    <source>
        <dbReference type="EMBL" id="MFC4354649.1"/>
    </source>
</evidence>
<keyword evidence="1" id="KW-0547">Nucleotide-binding</keyword>
<dbReference type="Pfam" id="PF00005">
    <property type="entry name" value="ABC_tran"/>
    <property type="match status" value="2"/>
</dbReference>
<dbReference type="GO" id="GO:0005524">
    <property type="term" value="F:ATP binding"/>
    <property type="evidence" value="ECO:0007669"/>
    <property type="project" value="UniProtKB-KW"/>
</dbReference>
<proteinExistence type="predicted"/>
<feature type="coiled-coil region" evidence="3">
    <location>
        <begin position="564"/>
        <end position="615"/>
    </location>
</feature>
<dbReference type="InterPro" id="IPR003439">
    <property type="entry name" value="ABC_transporter-like_ATP-bd"/>
</dbReference>
<comment type="caution">
    <text evidence="5">The sequence shown here is derived from an EMBL/GenBank/DDBJ whole genome shotgun (WGS) entry which is preliminary data.</text>
</comment>
<dbReference type="InterPro" id="IPR037118">
    <property type="entry name" value="Val-tRNA_synth_C_sf"/>
</dbReference>